<organism evidence="3 4">
    <name type="scientific">Porites evermanni</name>
    <dbReference type="NCBI Taxonomy" id="104178"/>
    <lineage>
        <taxon>Eukaryota</taxon>
        <taxon>Metazoa</taxon>
        <taxon>Cnidaria</taxon>
        <taxon>Anthozoa</taxon>
        <taxon>Hexacorallia</taxon>
        <taxon>Scleractinia</taxon>
        <taxon>Fungiina</taxon>
        <taxon>Poritidae</taxon>
        <taxon>Porites</taxon>
    </lineage>
</organism>
<keyword evidence="4" id="KW-1185">Reference proteome</keyword>
<dbReference type="EMBL" id="CALNXI010002397">
    <property type="protein sequence ID" value="CAH3187175.1"/>
    <property type="molecule type" value="Genomic_DNA"/>
</dbReference>
<evidence type="ECO:0000313" key="3">
    <source>
        <dbReference type="EMBL" id="CAH3187175.1"/>
    </source>
</evidence>
<comment type="caution">
    <text evidence="3">The sequence shown here is derived from an EMBL/GenBank/DDBJ whole genome shotgun (WGS) entry which is preliminary data.</text>
</comment>
<sequence>MKKTKIGLTVISILLAVVKASEVFKIYRRKPEGVSGSEGATDSFKIPFSLCQLNASDAVNCKKFNARPVSYNSEKCYCSCPSENNTFIFTDGQWTCLKNSALRVLLGVTSKSQQFRPPSAVSNAEKRKTQSSIGHHLKTSKLREMQALH</sequence>
<feature type="chain" id="PRO_5047318332" evidence="2">
    <location>
        <begin position="21"/>
        <end position="149"/>
    </location>
</feature>
<evidence type="ECO:0000256" key="2">
    <source>
        <dbReference type="SAM" id="SignalP"/>
    </source>
</evidence>
<evidence type="ECO:0000313" key="4">
    <source>
        <dbReference type="Proteomes" id="UP001159427"/>
    </source>
</evidence>
<keyword evidence="2" id="KW-0732">Signal</keyword>
<evidence type="ECO:0000256" key="1">
    <source>
        <dbReference type="SAM" id="MobiDB-lite"/>
    </source>
</evidence>
<feature type="region of interest" description="Disordered" evidence="1">
    <location>
        <begin position="116"/>
        <end position="136"/>
    </location>
</feature>
<proteinExistence type="predicted"/>
<dbReference type="Proteomes" id="UP001159427">
    <property type="component" value="Unassembled WGS sequence"/>
</dbReference>
<reference evidence="3 4" key="1">
    <citation type="submission" date="2022-05" db="EMBL/GenBank/DDBJ databases">
        <authorList>
            <consortium name="Genoscope - CEA"/>
            <person name="William W."/>
        </authorList>
    </citation>
    <scope>NUCLEOTIDE SEQUENCE [LARGE SCALE GENOMIC DNA]</scope>
</reference>
<protein>
    <submittedName>
        <fullName evidence="3">Uncharacterized protein</fullName>
    </submittedName>
</protein>
<feature type="signal peptide" evidence="2">
    <location>
        <begin position="1"/>
        <end position="20"/>
    </location>
</feature>
<gene>
    <name evidence="3" type="ORF">PEVE_00017372</name>
</gene>
<name>A0ABN8S7G2_9CNID</name>
<accession>A0ABN8S7G2</accession>